<name>A0AA40CE12_9PEZI</name>
<dbReference type="GO" id="GO:0006355">
    <property type="term" value="P:regulation of DNA-templated transcription"/>
    <property type="evidence" value="ECO:0007669"/>
    <property type="project" value="TreeGrafter"/>
</dbReference>
<organism evidence="2 3">
    <name type="scientific">Bombardia bombarda</name>
    <dbReference type="NCBI Taxonomy" id="252184"/>
    <lineage>
        <taxon>Eukaryota</taxon>
        <taxon>Fungi</taxon>
        <taxon>Dikarya</taxon>
        <taxon>Ascomycota</taxon>
        <taxon>Pezizomycotina</taxon>
        <taxon>Sordariomycetes</taxon>
        <taxon>Sordariomycetidae</taxon>
        <taxon>Sordariales</taxon>
        <taxon>Lasiosphaeriaceae</taxon>
        <taxon>Bombardia</taxon>
    </lineage>
</organism>
<dbReference type="PANTHER" id="PTHR13360">
    <property type="entry name" value="ACTIVATING SIGNAL COINTEGRATOR 1 COMPLEX SUBUNIT 1"/>
    <property type="match status" value="1"/>
</dbReference>
<keyword evidence="2" id="KW-0418">Kinase</keyword>
<protein>
    <submittedName>
        <fullName evidence="2">Kinase A anchor protein</fullName>
    </submittedName>
</protein>
<dbReference type="InterPro" id="IPR019510">
    <property type="entry name" value="AKAP7-like_phosphoesterase"/>
</dbReference>
<feature type="domain" description="A-kinase anchor protein 7-like phosphoesterase" evidence="1">
    <location>
        <begin position="6"/>
        <end position="242"/>
    </location>
</feature>
<accession>A0AA40CE12</accession>
<dbReference type="PANTHER" id="PTHR13360:SF1">
    <property type="entry name" value="ACTIVATING SIGNAL COINTEGRATOR 1 COMPLEX SUBUNIT 1"/>
    <property type="match status" value="1"/>
</dbReference>
<evidence type="ECO:0000313" key="2">
    <source>
        <dbReference type="EMBL" id="KAK0635002.1"/>
    </source>
</evidence>
<dbReference type="GO" id="GO:0005634">
    <property type="term" value="C:nucleus"/>
    <property type="evidence" value="ECO:0007669"/>
    <property type="project" value="TreeGrafter"/>
</dbReference>
<dbReference type="EMBL" id="JAULSR010000001">
    <property type="protein sequence ID" value="KAK0635002.1"/>
    <property type="molecule type" value="Genomic_DNA"/>
</dbReference>
<dbReference type="InterPro" id="IPR009210">
    <property type="entry name" value="ASCC1"/>
</dbReference>
<gene>
    <name evidence="2" type="ORF">B0T17DRAFT_464015</name>
</gene>
<proteinExistence type="predicted"/>
<evidence type="ECO:0000259" key="1">
    <source>
        <dbReference type="Pfam" id="PF10469"/>
    </source>
</evidence>
<dbReference type="AlphaFoldDB" id="A0AA40CE12"/>
<dbReference type="GO" id="GO:0016301">
    <property type="term" value="F:kinase activity"/>
    <property type="evidence" value="ECO:0007669"/>
    <property type="project" value="UniProtKB-KW"/>
</dbReference>
<reference evidence="2" key="1">
    <citation type="submission" date="2023-06" db="EMBL/GenBank/DDBJ databases">
        <title>Genome-scale phylogeny and comparative genomics of the fungal order Sordariales.</title>
        <authorList>
            <consortium name="Lawrence Berkeley National Laboratory"/>
            <person name="Hensen N."/>
            <person name="Bonometti L."/>
            <person name="Westerberg I."/>
            <person name="Brannstrom I.O."/>
            <person name="Guillou S."/>
            <person name="Cros-Aarteil S."/>
            <person name="Calhoun S."/>
            <person name="Haridas S."/>
            <person name="Kuo A."/>
            <person name="Mondo S."/>
            <person name="Pangilinan J."/>
            <person name="Riley R."/>
            <person name="LaButti K."/>
            <person name="Andreopoulos B."/>
            <person name="Lipzen A."/>
            <person name="Chen C."/>
            <person name="Yanf M."/>
            <person name="Daum C."/>
            <person name="Ng V."/>
            <person name="Clum A."/>
            <person name="Steindorff A."/>
            <person name="Ohm R."/>
            <person name="Martin F."/>
            <person name="Silar P."/>
            <person name="Natvig D."/>
            <person name="Lalanne C."/>
            <person name="Gautier V."/>
            <person name="Ament-velasquez S.L."/>
            <person name="Kruys A."/>
            <person name="Hutchinson M.I."/>
            <person name="Powell A.J."/>
            <person name="Barry K."/>
            <person name="Miller A.N."/>
            <person name="Grigoriev I.V."/>
            <person name="Debuchy R."/>
            <person name="Gladieux P."/>
            <person name="Thoren M.H."/>
            <person name="Johannesson H."/>
        </authorList>
    </citation>
    <scope>NUCLEOTIDE SEQUENCE</scope>
    <source>
        <strain evidence="2">SMH3391-2</strain>
    </source>
</reference>
<comment type="caution">
    <text evidence="2">The sequence shown here is derived from an EMBL/GenBank/DDBJ whole genome shotgun (WGS) entry which is preliminary data.</text>
</comment>
<feature type="non-terminal residue" evidence="2">
    <location>
        <position position="244"/>
    </location>
</feature>
<dbReference type="Pfam" id="PF10469">
    <property type="entry name" value="AKAP7_NLS"/>
    <property type="match status" value="1"/>
</dbReference>
<evidence type="ECO:0000313" key="3">
    <source>
        <dbReference type="Proteomes" id="UP001174934"/>
    </source>
</evidence>
<sequence length="244" mass="26516">PKPPPPTHFLCIPLITPTSRPQLLQTLGAFRADIASPLSSFGGVPEDAIRPLGTLHLTLGIMSFPRNNNEGLDRAVGLLRSLRPREMLADVEEEGEGNSGSDLVITLQGLESMQAPAKAAVLYASPTDRLGTLQAFCERLRLAFREAELIVEESRPLLLHATILNTIYVKGGGGKKGGGGAGGKKKRERLTIDARGILDRYEDQVWMEGVKMEKIAICKMGAKKVEVNGVVEDEVYEVEAEIEF</sequence>
<keyword evidence="2" id="KW-0808">Transferase</keyword>
<dbReference type="Proteomes" id="UP001174934">
    <property type="component" value="Unassembled WGS sequence"/>
</dbReference>
<dbReference type="Gene3D" id="3.90.1140.10">
    <property type="entry name" value="Cyclic phosphodiesterase"/>
    <property type="match status" value="1"/>
</dbReference>
<feature type="non-terminal residue" evidence="2">
    <location>
        <position position="1"/>
    </location>
</feature>
<keyword evidence="3" id="KW-1185">Reference proteome</keyword>
<dbReference type="GO" id="GO:0006307">
    <property type="term" value="P:DNA alkylation repair"/>
    <property type="evidence" value="ECO:0007669"/>
    <property type="project" value="InterPro"/>
</dbReference>